<name>A0ABQ7C054_BRACR</name>
<gene>
    <name evidence="3" type="ORF">DY000_02007603</name>
</gene>
<organism evidence="3 4">
    <name type="scientific">Brassica cretica</name>
    <name type="common">Mustard</name>
    <dbReference type="NCBI Taxonomy" id="69181"/>
    <lineage>
        <taxon>Eukaryota</taxon>
        <taxon>Viridiplantae</taxon>
        <taxon>Streptophyta</taxon>
        <taxon>Embryophyta</taxon>
        <taxon>Tracheophyta</taxon>
        <taxon>Spermatophyta</taxon>
        <taxon>Magnoliopsida</taxon>
        <taxon>eudicotyledons</taxon>
        <taxon>Gunneridae</taxon>
        <taxon>Pentapetalae</taxon>
        <taxon>rosids</taxon>
        <taxon>malvids</taxon>
        <taxon>Brassicales</taxon>
        <taxon>Brassicaceae</taxon>
        <taxon>Brassiceae</taxon>
        <taxon>Brassica</taxon>
    </lineage>
</organism>
<evidence type="ECO:0000313" key="3">
    <source>
        <dbReference type="EMBL" id="KAF3545515.1"/>
    </source>
</evidence>
<dbReference type="InterPro" id="IPR012436">
    <property type="entry name" value="DUF1633"/>
</dbReference>
<feature type="region of interest" description="Disordered" evidence="2">
    <location>
        <begin position="188"/>
        <end position="214"/>
    </location>
</feature>
<keyword evidence="4" id="KW-1185">Reference proteome</keyword>
<comment type="caution">
    <text evidence="3">The sequence shown here is derived from an EMBL/GenBank/DDBJ whole genome shotgun (WGS) entry which is preliminary data.</text>
</comment>
<protein>
    <submittedName>
        <fullName evidence="3">Uncharacterized protein</fullName>
    </submittedName>
</protein>
<evidence type="ECO:0000313" key="4">
    <source>
        <dbReference type="Proteomes" id="UP000266723"/>
    </source>
</evidence>
<dbReference type="Proteomes" id="UP000266723">
    <property type="component" value="Unassembled WGS sequence"/>
</dbReference>
<keyword evidence="1" id="KW-0175">Coiled coil</keyword>
<dbReference type="Pfam" id="PF07794">
    <property type="entry name" value="DUF1633"/>
    <property type="match status" value="1"/>
</dbReference>
<evidence type="ECO:0000256" key="1">
    <source>
        <dbReference type="SAM" id="Coils"/>
    </source>
</evidence>
<sequence length="371" mass="40936">MGLFLSKFDQPFPQSISNPFSSRIPRGSQQGSLGRAWEKEFNKNQTPLSFLVRLSPSFDPSFVGPGSSLTVDAEFARLKEMEGDCEDLVALAAVPDWSISELDLPQVSDDSVDQVGGSSVPDDSVSNPTLAIPIGYELELVVPMRNIFDPEMLVMHSQKFFVRRPNFRGLQPKGAKDPEGEKSIACIKSSSPTGLEGSDRPPKKAKTNGSDRRLGVSGEAAVAKPFHWQFSHSKDCPITEDPDSVAHLVRHFKPAGCPLPSLRNMTKREAYVKMAVAHAKAIEAINEFAATLEKRLHDVPRFDELYEIKKVVRELKLGLKMAQDRERANAAQLAAAEKLENQAALLEARLRVVSNERKSALEQVSFLEAKV</sequence>
<accession>A0ABQ7C054</accession>
<evidence type="ECO:0000256" key="2">
    <source>
        <dbReference type="SAM" id="MobiDB-lite"/>
    </source>
</evidence>
<dbReference type="EMBL" id="QGKV02000832">
    <property type="protein sequence ID" value="KAF3545515.1"/>
    <property type="molecule type" value="Genomic_DNA"/>
</dbReference>
<proteinExistence type="predicted"/>
<reference evidence="3 4" key="1">
    <citation type="journal article" date="2020" name="BMC Genomics">
        <title>Intraspecific diversification of the crop wild relative Brassica cretica Lam. using demographic model selection.</title>
        <authorList>
            <person name="Kioukis A."/>
            <person name="Michalopoulou V.A."/>
            <person name="Briers L."/>
            <person name="Pirintsos S."/>
            <person name="Studholme D.J."/>
            <person name="Pavlidis P."/>
            <person name="Sarris P.F."/>
        </authorList>
    </citation>
    <scope>NUCLEOTIDE SEQUENCE [LARGE SCALE GENOMIC DNA]</scope>
    <source>
        <strain evidence="4">cv. PFS-1207/04</strain>
    </source>
</reference>
<feature type="coiled-coil region" evidence="1">
    <location>
        <begin position="322"/>
        <end position="370"/>
    </location>
</feature>